<evidence type="ECO:0000256" key="1">
    <source>
        <dbReference type="SAM" id="MobiDB-lite"/>
    </source>
</evidence>
<evidence type="ECO:0000313" key="4">
    <source>
        <dbReference type="Proteomes" id="UP000823388"/>
    </source>
</evidence>
<dbReference type="PANTHER" id="PTHR32133">
    <property type="entry name" value="OS07G0120400 PROTEIN"/>
    <property type="match status" value="1"/>
</dbReference>
<dbReference type="Pfam" id="PF00646">
    <property type="entry name" value="F-box"/>
    <property type="match status" value="1"/>
</dbReference>
<dbReference type="PANTHER" id="PTHR32133:SF409">
    <property type="entry name" value="F-BOX DOMAIN-CONTAINING PROTEIN"/>
    <property type="match status" value="1"/>
</dbReference>
<dbReference type="AlphaFoldDB" id="A0A8T0VAJ2"/>
<feature type="domain" description="F-box" evidence="2">
    <location>
        <begin position="29"/>
        <end position="68"/>
    </location>
</feature>
<protein>
    <recommendedName>
        <fullName evidence="2">F-box domain-containing protein</fullName>
    </recommendedName>
</protein>
<dbReference type="Proteomes" id="UP000823388">
    <property type="component" value="Chromosome 2N"/>
</dbReference>
<dbReference type="InterPro" id="IPR036047">
    <property type="entry name" value="F-box-like_dom_sf"/>
</dbReference>
<organism evidence="3 4">
    <name type="scientific">Panicum virgatum</name>
    <name type="common">Blackwell switchgrass</name>
    <dbReference type="NCBI Taxonomy" id="38727"/>
    <lineage>
        <taxon>Eukaryota</taxon>
        <taxon>Viridiplantae</taxon>
        <taxon>Streptophyta</taxon>
        <taxon>Embryophyta</taxon>
        <taxon>Tracheophyta</taxon>
        <taxon>Spermatophyta</taxon>
        <taxon>Magnoliopsida</taxon>
        <taxon>Liliopsida</taxon>
        <taxon>Poales</taxon>
        <taxon>Poaceae</taxon>
        <taxon>PACMAD clade</taxon>
        <taxon>Panicoideae</taxon>
        <taxon>Panicodae</taxon>
        <taxon>Paniceae</taxon>
        <taxon>Panicinae</taxon>
        <taxon>Panicum</taxon>
        <taxon>Panicum sect. Hiantes</taxon>
    </lineage>
</organism>
<gene>
    <name evidence="3" type="ORF">PVAP13_2NG187300</name>
</gene>
<name>A0A8T0VAJ2_PANVG</name>
<evidence type="ECO:0000259" key="2">
    <source>
        <dbReference type="Pfam" id="PF00646"/>
    </source>
</evidence>
<dbReference type="InterPro" id="IPR011043">
    <property type="entry name" value="Gal_Oxase/kelch_b-propeller"/>
</dbReference>
<keyword evidence="4" id="KW-1185">Reference proteome</keyword>
<reference evidence="3" key="1">
    <citation type="submission" date="2020-05" db="EMBL/GenBank/DDBJ databases">
        <title>WGS assembly of Panicum virgatum.</title>
        <authorList>
            <person name="Lovell J.T."/>
            <person name="Jenkins J."/>
            <person name="Shu S."/>
            <person name="Juenger T.E."/>
            <person name="Schmutz J."/>
        </authorList>
    </citation>
    <scope>NUCLEOTIDE SEQUENCE</scope>
    <source>
        <strain evidence="3">AP13</strain>
    </source>
</reference>
<dbReference type="SUPFAM" id="SSF81383">
    <property type="entry name" value="F-box domain"/>
    <property type="match status" value="1"/>
</dbReference>
<dbReference type="OrthoDB" id="625451at2759"/>
<feature type="compositionally biased region" description="Basic residues" evidence="1">
    <location>
        <begin position="1"/>
        <end position="23"/>
    </location>
</feature>
<dbReference type="Gene3D" id="1.20.1280.50">
    <property type="match status" value="1"/>
</dbReference>
<dbReference type="EMBL" id="CM029040">
    <property type="protein sequence ID" value="KAG2631377.1"/>
    <property type="molecule type" value="Genomic_DNA"/>
</dbReference>
<accession>A0A8T0VAJ2</accession>
<dbReference type="InterPro" id="IPR001810">
    <property type="entry name" value="F-box_dom"/>
</dbReference>
<sequence>MPPTTAHRRRRRRSPRPRPRRIPRSPAQLVEDTVGEILLRLPPNDPASLVRASAVCKTWRRALADPTFPARYRAFHRTPPVLGIFWGDAVLVPTTSFRPPAADHSDCNVLDCRHGRVLLENPSGGLFVWDPITGDLRRLPPVPDIFSLVCNGAVLCAAGARCDHLACHGDAFLVALVGAGIDGVVHACHYSSETGAWSALTFALIEYIYLPPDHSNTTCITVDNVPAALVGDALYFIGDFGNEILRYDLVGENLGVVDPPDVETCYDGVVVMPEENGRLGFAFVKANSLHLWLMETGPDGFGRWEKRRVIDLETLFPVFNLSPYLTGFVDAINCIVMTTDDAVYTIELESLLTRKVCKTEKPYCCCLYTSFYIPTCASGVLPASVANGD</sequence>
<feature type="region of interest" description="Disordered" evidence="1">
    <location>
        <begin position="1"/>
        <end position="26"/>
    </location>
</feature>
<comment type="caution">
    <text evidence="3">The sequence shown here is derived from an EMBL/GenBank/DDBJ whole genome shotgun (WGS) entry which is preliminary data.</text>
</comment>
<evidence type="ECO:0000313" key="3">
    <source>
        <dbReference type="EMBL" id="KAG2631377.1"/>
    </source>
</evidence>
<proteinExistence type="predicted"/>
<dbReference type="SUPFAM" id="SSF50965">
    <property type="entry name" value="Galactose oxidase, central domain"/>
    <property type="match status" value="1"/>
</dbReference>